<organism evidence="1 2">
    <name type="scientific">Protopolystoma xenopodis</name>
    <dbReference type="NCBI Taxonomy" id="117903"/>
    <lineage>
        <taxon>Eukaryota</taxon>
        <taxon>Metazoa</taxon>
        <taxon>Spiralia</taxon>
        <taxon>Lophotrochozoa</taxon>
        <taxon>Platyhelminthes</taxon>
        <taxon>Monogenea</taxon>
        <taxon>Polyopisthocotylea</taxon>
        <taxon>Polystomatidea</taxon>
        <taxon>Polystomatidae</taxon>
        <taxon>Protopolystoma</taxon>
    </lineage>
</organism>
<feature type="non-terminal residue" evidence="1">
    <location>
        <position position="1"/>
    </location>
</feature>
<sequence length="65" mass="6641">MLSKDIGVQNDIFRKASSAGRLNHSSDLLPGNQTSEFCSAGCPSCPSGLTTGELPCSSSNGIKPA</sequence>
<reference evidence="1" key="1">
    <citation type="submission" date="2018-11" db="EMBL/GenBank/DDBJ databases">
        <authorList>
            <consortium name="Pathogen Informatics"/>
        </authorList>
    </citation>
    <scope>NUCLEOTIDE SEQUENCE</scope>
</reference>
<name>A0A448WGJ8_9PLAT</name>
<gene>
    <name evidence="1" type="ORF">PXEA_LOCUS4703</name>
</gene>
<dbReference type="EMBL" id="CAAALY010011299">
    <property type="protein sequence ID" value="VEL11263.1"/>
    <property type="molecule type" value="Genomic_DNA"/>
</dbReference>
<keyword evidence="2" id="KW-1185">Reference proteome</keyword>
<evidence type="ECO:0000313" key="1">
    <source>
        <dbReference type="EMBL" id="VEL11263.1"/>
    </source>
</evidence>
<dbReference type="AlphaFoldDB" id="A0A448WGJ8"/>
<dbReference type="Proteomes" id="UP000784294">
    <property type="component" value="Unassembled WGS sequence"/>
</dbReference>
<accession>A0A448WGJ8</accession>
<comment type="caution">
    <text evidence="1">The sequence shown here is derived from an EMBL/GenBank/DDBJ whole genome shotgun (WGS) entry which is preliminary data.</text>
</comment>
<protein>
    <submittedName>
        <fullName evidence="1">Uncharacterized protein</fullName>
    </submittedName>
</protein>
<evidence type="ECO:0000313" key="2">
    <source>
        <dbReference type="Proteomes" id="UP000784294"/>
    </source>
</evidence>
<proteinExistence type="predicted"/>